<dbReference type="Proteomes" id="UP000568380">
    <property type="component" value="Unassembled WGS sequence"/>
</dbReference>
<organism evidence="1 2">
    <name type="scientific">Nonomuraea endophytica</name>
    <dbReference type="NCBI Taxonomy" id="714136"/>
    <lineage>
        <taxon>Bacteria</taxon>
        <taxon>Bacillati</taxon>
        <taxon>Actinomycetota</taxon>
        <taxon>Actinomycetes</taxon>
        <taxon>Streptosporangiales</taxon>
        <taxon>Streptosporangiaceae</taxon>
        <taxon>Nonomuraea</taxon>
    </lineage>
</organism>
<proteinExistence type="predicted"/>
<keyword evidence="2" id="KW-1185">Reference proteome</keyword>
<dbReference type="EMBL" id="JACHIN010000026">
    <property type="protein sequence ID" value="MBB5084839.1"/>
    <property type="molecule type" value="Genomic_DNA"/>
</dbReference>
<comment type="caution">
    <text evidence="1">The sequence shown here is derived from an EMBL/GenBank/DDBJ whole genome shotgun (WGS) entry which is preliminary data.</text>
</comment>
<accession>A0A7W8AES9</accession>
<name>A0A7W8AES9_9ACTN</name>
<reference evidence="1 2" key="1">
    <citation type="submission" date="2020-08" db="EMBL/GenBank/DDBJ databases">
        <title>Genomic Encyclopedia of Type Strains, Phase IV (KMG-IV): sequencing the most valuable type-strain genomes for metagenomic binning, comparative biology and taxonomic classification.</title>
        <authorList>
            <person name="Goeker M."/>
        </authorList>
    </citation>
    <scope>NUCLEOTIDE SEQUENCE [LARGE SCALE GENOMIC DNA]</scope>
    <source>
        <strain evidence="1 2">DSM 45385</strain>
    </source>
</reference>
<evidence type="ECO:0000313" key="2">
    <source>
        <dbReference type="Proteomes" id="UP000568380"/>
    </source>
</evidence>
<gene>
    <name evidence="1" type="ORF">HNR40_010350</name>
</gene>
<sequence length="25" mass="2564">MSNSCCGTTTALELEQIVHGPDAEG</sequence>
<feature type="non-terminal residue" evidence="1">
    <location>
        <position position="25"/>
    </location>
</feature>
<dbReference type="AlphaFoldDB" id="A0A7W8AES9"/>
<protein>
    <submittedName>
        <fullName evidence="1">Uncharacterized protein</fullName>
    </submittedName>
</protein>
<evidence type="ECO:0000313" key="1">
    <source>
        <dbReference type="EMBL" id="MBB5084839.1"/>
    </source>
</evidence>